<evidence type="ECO:0000259" key="1">
    <source>
        <dbReference type="Pfam" id="PF08719"/>
    </source>
</evidence>
<dbReference type="InterPro" id="IPR037238">
    <property type="entry name" value="YbiA-like_sf"/>
</dbReference>
<dbReference type="SUPFAM" id="SSF143990">
    <property type="entry name" value="YbiA-like"/>
    <property type="match status" value="1"/>
</dbReference>
<dbReference type="NCBIfam" id="TIGR02464">
    <property type="entry name" value="ribofla_fusion"/>
    <property type="match status" value="1"/>
</dbReference>
<dbReference type="CDD" id="cd15457">
    <property type="entry name" value="NADAR"/>
    <property type="match status" value="1"/>
</dbReference>
<dbReference type="AlphaFoldDB" id="A0A7R9KZQ4"/>
<dbReference type="OrthoDB" id="6505324at2759"/>
<name>A0A7R9KZQ4_9ACAR</name>
<evidence type="ECO:0000313" key="2">
    <source>
        <dbReference type="EMBL" id="CAD7632022.1"/>
    </source>
</evidence>
<protein>
    <recommendedName>
        <fullName evidence="1">NADAR domain-containing protein</fullName>
    </recommendedName>
</protein>
<gene>
    <name evidence="2" type="ORF">OSB1V03_LOCUS12429</name>
</gene>
<dbReference type="Gene3D" id="1.10.357.40">
    <property type="entry name" value="YbiA-like"/>
    <property type="match status" value="1"/>
</dbReference>
<organism evidence="2">
    <name type="scientific">Medioppia subpectinata</name>
    <dbReference type="NCBI Taxonomy" id="1979941"/>
    <lineage>
        <taxon>Eukaryota</taxon>
        <taxon>Metazoa</taxon>
        <taxon>Ecdysozoa</taxon>
        <taxon>Arthropoda</taxon>
        <taxon>Chelicerata</taxon>
        <taxon>Arachnida</taxon>
        <taxon>Acari</taxon>
        <taxon>Acariformes</taxon>
        <taxon>Sarcoptiformes</taxon>
        <taxon>Oribatida</taxon>
        <taxon>Brachypylina</taxon>
        <taxon>Oppioidea</taxon>
        <taxon>Oppiidae</taxon>
        <taxon>Medioppia</taxon>
    </lineage>
</organism>
<sequence length="259" mass="29812">MKKSLHLIKRIERKANEVYVYSSDDRIIGYGGISKASPLSNFYKTSFTYSGHHFEYSECAIMYEKAITFGDQISADKVLDCKTPVMAKRLGRKVKPFVPKKWAEVRDQKVPKILYEKFTQNSALKEWLLSTGSAVLAEIAIQEPTGRVRYRDKLWGIGIGAYHKDIEKPLEWHKYGDNFLGNTLMTVRQTIADETARQTLNTNDKTMDVIGGHTEDERGRSEATIRFVVNDVNQLAGYQYSAVTHIRHLPWYIIYYNNN</sequence>
<proteinExistence type="predicted"/>
<dbReference type="InterPro" id="IPR012816">
    <property type="entry name" value="NADAR"/>
</dbReference>
<dbReference type="Proteomes" id="UP000759131">
    <property type="component" value="Unassembled WGS sequence"/>
</dbReference>
<dbReference type="EMBL" id="CAJPIZ010010327">
    <property type="protein sequence ID" value="CAG2112452.1"/>
    <property type="molecule type" value="Genomic_DNA"/>
</dbReference>
<dbReference type="EMBL" id="OC864902">
    <property type="protein sequence ID" value="CAD7632022.1"/>
    <property type="molecule type" value="Genomic_DNA"/>
</dbReference>
<feature type="domain" description="NADAR" evidence="1">
    <location>
        <begin position="35"/>
        <end position="191"/>
    </location>
</feature>
<evidence type="ECO:0000313" key="3">
    <source>
        <dbReference type="Proteomes" id="UP000759131"/>
    </source>
</evidence>
<accession>A0A7R9KZQ4</accession>
<reference evidence="2" key="1">
    <citation type="submission" date="2020-11" db="EMBL/GenBank/DDBJ databases">
        <authorList>
            <person name="Tran Van P."/>
        </authorList>
    </citation>
    <scope>NUCLEOTIDE SEQUENCE</scope>
</reference>
<dbReference type="Pfam" id="PF08719">
    <property type="entry name" value="NADAR"/>
    <property type="match status" value="1"/>
</dbReference>
<feature type="non-terminal residue" evidence="2">
    <location>
        <position position="259"/>
    </location>
</feature>
<keyword evidence="3" id="KW-1185">Reference proteome</keyword>